<dbReference type="eggNOG" id="COG2604">
    <property type="taxonomic scope" value="Bacteria"/>
</dbReference>
<dbReference type="InterPro" id="IPR002826">
    <property type="entry name" value="MptE-like"/>
</dbReference>
<dbReference type="EMBL" id="CP002431">
    <property type="protein sequence ID" value="ADU61115.1"/>
    <property type="molecule type" value="Genomic_DNA"/>
</dbReference>
<reference evidence="2 3" key="2">
    <citation type="journal article" date="2014" name="Genome Announc.">
        <title>Complete Genome Sequence of the Subsurface, Mesophilic Sulfate-Reducing Bacterium Desulfovibrio aespoeensis Aspo-2.</title>
        <authorList>
            <person name="Pedersen K."/>
            <person name="Bengtsson A."/>
            <person name="Edlund J."/>
            <person name="Rabe L."/>
            <person name="Hazen T."/>
            <person name="Chakraborty R."/>
            <person name="Goodwin L."/>
            <person name="Shapiro N."/>
        </authorList>
    </citation>
    <scope>NUCLEOTIDE SEQUENCE [LARGE SCALE GENOMIC DNA]</scope>
    <source>
        <strain evidence="3">ATCC 700646 / DSM 10631 / Aspo-2</strain>
    </source>
</reference>
<protein>
    <recommendedName>
        <fullName evidence="1">6-hydroxymethylpterin diphosphokinase MptE-like domain-containing protein</fullName>
    </recommendedName>
</protein>
<reference evidence="3" key="1">
    <citation type="submission" date="2010-12" db="EMBL/GenBank/DDBJ databases">
        <title>Complete sequence of Desulfovibrio aespoeensis Aspo-2.</title>
        <authorList>
            <consortium name="US DOE Joint Genome Institute"/>
            <person name="Lucas S."/>
            <person name="Copeland A."/>
            <person name="Lapidus A."/>
            <person name="Cheng J.-F."/>
            <person name="Goodwin L."/>
            <person name="Pitluck S."/>
            <person name="Chertkov O."/>
            <person name="Misra M."/>
            <person name="Detter J.C."/>
            <person name="Han C."/>
            <person name="Tapia R."/>
            <person name="Land M."/>
            <person name="Hauser L."/>
            <person name="Kyrpides N."/>
            <person name="Ivanova N."/>
            <person name="Ovchinnikova G."/>
            <person name="Pedersen K."/>
            <person name="Jagevall S."/>
            <person name="Hazen T."/>
            <person name="Woyke T."/>
        </authorList>
    </citation>
    <scope>NUCLEOTIDE SEQUENCE [LARGE SCALE GENOMIC DNA]</scope>
    <source>
        <strain evidence="3">ATCC 700646 / DSM 10631 / Aspo-2</strain>
    </source>
</reference>
<dbReference type="PANTHER" id="PTHR41786">
    <property type="entry name" value="MOTILITY ACCESSORY FACTOR MAF"/>
    <property type="match status" value="1"/>
</dbReference>
<dbReference type="PANTHER" id="PTHR41786:SF1">
    <property type="entry name" value="6-HYDROXYMETHYLPTERIN DIPHOSPHOKINASE MPTE-LIKE DOMAIN-CONTAINING PROTEIN"/>
    <property type="match status" value="1"/>
</dbReference>
<sequence length="593" mass="63974">MTSGKISALIKLGVLCLGEPSPGPDAAPDPGPHALSTRAPLSRFENPAYQYPFEDPSIPAFVRYPPDASLESLLGATRTMVFLGAADTPQLRLCLSRPDVVALIFEPDLAVFETFADAVGPARLHAGGAFCFVGRARTFDPALQDQLPGALFRQGTPAILSTGRIERDHPAWGAEVADSLETLHYRHCLYPLSSQHRVRSHPLRPITRDLLYDQQLHAYQNLDAFLTCPDIAPLAGGLSGHTAIVAAAGPDLGEQLDFLRRNRDRAVILCVNNALKPLAEATISPHFVVINDTSIASGRVFSHIPAMADTALVAHCLSNLGGDRFGATYLFGEFMPELFGTRPELDAHGSVITAAFSLAAHLGCARCVFVGGQLASPDPWRLGYAKGSLNHGQAAPVRPLMDRHPQLCPVKIPSGDTLYTTLNFKDAALWLAETIRLSGMECVNTSRASILYGQGIRHDPDPALPDLPAGRNVASLIRRTRIRPDALRPDPARVREFVHGEVARWSAVRDTAQTLLALDGPPLLAAGMAALARFDADNTTFLVERFEDFDTRRFHGLVFGADPIGRAAGLRDYFAHLRDMAGELLAALEQAGG</sequence>
<dbReference type="HOGENOM" id="CLU_462894_0_0_7"/>
<proteinExistence type="predicted"/>
<keyword evidence="3" id="KW-1185">Reference proteome</keyword>
<evidence type="ECO:0000313" key="2">
    <source>
        <dbReference type="EMBL" id="ADU61115.1"/>
    </source>
</evidence>
<gene>
    <name evidence="2" type="ordered locus">Daes_0087</name>
</gene>
<dbReference type="STRING" id="643562.Daes_0087"/>
<dbReference type="RefSeq" id="WP_013513052.1">
    <property type="nucleotide sequence ID" value="NC_014844.1"/>
</dbReference>
<dbReference type="Proteomes" id="UP000002191">
    <property type="component" value="Chromosome"/>
</dbReference>
<feature type="domain" description="6-hydroxymethylpterin diphosphokinase MptE-like" evidence="1">
    <location>
        <begin position="218"/>
        <end position="375"/>
    </location>
</feature>
<accession>E6VUH0</accession>
<dbReference type="KEGG" id="das:Daes_0087"/>
<dbReference type="Pfam" id="PF01973">
    <property type="entry name" value="MptE-like"/>
    <property type="match status" value="1"/>
</dbReference>
<evidence type="ECO:0000313" key="3">
    <source>
        <dbReference type="Proteomes" id="UP000002191"/>
    </source>
</evidence>
<name>E6VUH0_PSEA9</name>
<dbReference type="AlphaFoldDB" id="E6VUH0"/>
<organism evidence="2 3">
    <name type="scientific">Pseudodesulfovibrio aespoeensis (strain ATCC 700646 / DSM 10631 / Aspo-2)</name>
    <name type="common">Desulfovibrio aespoeensis</name>
    <dbReference type="NCBI Taxonomy" id="643562"/>
    <lineage>
        <taxon>Bacteria</taxon>
        <taxon>Pseudomonadati</taxon>
        <taxon>Thermodesulfobacteriota</taxon>
        <taxon>Desulfovibrionia</taxon>
        <taxon>Desulfovibrionales</taxon>
        <taxon>Desulfovibrionaceae</taxon>
    </lineage>
</organism>
<evidence type="ECO:0000259" key="1">
    <source>
        <dbReference type="Pfam" id="PF01973"/>
    </source>
</evidence>
<dbReference type="OrthoDB" id="5444785at2"/>